<dbReference type="GeneID" id="9797961"/>
<dbReference type="InterPro" id="IPR000718">
    <property type="entry name" value="Peptidase_M13"/>
</dbReference>
<evidence type="ECO:0000256" key="1">
    <source>
        <dbReference type="SAM" id="MobiDB-lite"/>
    </source>
</evidence>
<dbReference type="Proteomes" id="UP000483820">
    <property type="component" value="Chromosome X"/>
</dbReference>
<feature type="chain" id="PRO_5025512996" description="Peptidase M13 C-terminal domain-containing protein" evidence="2">
    <location>
        <begin position="19"/>
        <end position="1051"/>
    </location>
</feature>
<feature type="region of interest" description="Disordered" evidence="1">
    <location>
        <begin position="513"/>
        <end position="545"/>
    </location>
</feature>
<dbReference type="KEGG" id="crq:GCK72_023506"/>
<feature type="compositionally biased region" description="Basic and acidic residues" evidence="1">
    <location>
        <begin position="535"/>
        <end position="545"/>
    </location>
</feature>
<dbReference type="InterPro" id="IPR024079">
    <property type="entry name" value="MetalloPept_cat_dom_sf"/>
</dbReference>
<dbReference type="GO" id="GO:0016485">
    <property type="term" value="P:protein processing"/>
    <property type="evidence" value="ECO:0007669"/>
    <property type="project" value="TreeGrafter"/>
</dbReference>
<dbReference type="SUPFAM" id="SSF55486">
    <property type="entry name" value="Metalloproteases ('zincins'), catalytic domain"/>
    <property type="match status" value="1"/>
</dbReference>
<dbReference type="CTD" id="9797961"/>
<dbReference type="AlphaFoldDB" id="A0A6A5FWM9"/>
<dbReference type="PANTHER" id="PTHR11733">
    <property type="entry name" value="ZINC METALLOPROTEASE FAMILY M13 NEPRILYSIN-RELATED"/>
    <property type="match status" value="1"/>
</dbReference>
<evidence type="ECO:0008006" key="5">
    <source>
        <dbReference type="Google" id="ProtNLM"/>
    </source>
</evidence>
<feature type="signal peptide" evidence="2">
    <location>
        <begin position="1"/>
        <end position="18"/>
    </location>
</feature>
<sequence length="1051" mass="121601">MRLFHFAIIALLASFIYCEEQILDPAAPLACNNFYEYVCEKKIPRIPSRVRDVRWLELSDDIDQYQDYVFQTAQKQRFWDVANPDIISKWLVQFDTYWNGVKWTEHVKRHEDFLTFDYPKKRESLEKYFEPYNFMTLTRFYKSLKQSVENLEDLKVPISTHNHFYHSIFDEIRDIHISQIRSNSKYNEDQKNVLIDRVKNLKIIFPYLEYNNLTVWREAKTAYEKEYYRLKTVVDEKNIPAEVVEKLIRVAAVNPAMEIFEKYISTFTSRFVFQHVSAAAAMLSFNYQNEIHISVFTMFNPVADPQAVYNQFLYVLCHELQHVHYNVDPPPFELSTWESEKKCVVDRLDYYANAYKANSTEWTGAPFSYEDSANVSGLRLMLLYIAQRTSDSNEIRDTVERSVGRFCTKKRENVYHNPHDVSINVAVSQMPTFNALYNCTPGERMYVAPENYCKALNMDIDVNDYTTQKIEKDDLFVLTQFMDVLENTADELDAANITAFEGKLFDITVEDVEEKEEQLEGSAESSESSESSQSSEEHEMDEVSKELDYGDEEAEKAEIVSSSRFSSSSLLATVTISPTLNPCNDFYDYVCAKDTRSISNLTFTSMDQELEIQMPDDNTTIASNGTFIQLDKLVKLTRVMKWCTEIEVLFTGVFTVDYFGDLYSDNKMVHSARYTAVIARLEEINATMINIFYNALHANIEILKQINLPVTERNEFLHWLFDTLKNNTLDEIQKSGISDNAKKSLKKGIEMSKIFFAFYDSNNITMFEKSKLVYETEYYRLRNLLSPGDLSNPNAGKILRLGAIDAAMEELARHITKYDIRFLFQAIVANPTNDAFQYLNNNHITVITRNDLHQPEKAMADTMFVTTHEIMHHLYPYGAFLIKSNTTNSAMQCARREVQFLGETDAVKPENGWFNAEIAHEDVVNILAMRVVMKIAASKSINNKQMKEALETIIGGLCKQSERKNQPIPHHHPLEISLNTAVRQYPLFSSLYGCREGDRMFAKSDEFCKPLGDIVKMEDYAVKSNAVNKDVGGFFKDLMITSKSFNFTYGV</sequence>
<dbReference type="GO" id="GO:0005886">
    <property type="term" value="C:plasma membrane"/>
    <property type="evidence" value="ECO:0007669"/>
    <property type="project" value="TreeGrafter"/>
</dbReference>
<evidence type="ECO:0000256" key="2">
    <source>
        <dbReference type="SAM" id="SignalP"/>
    </source>
</evidence>
<reference evidence="3 4" key="1">
    <citation type="submission" date="2019-12" db="EMBL/GenBank/DDBJ databases">
        <title>Chromosome-level assembly of the Caenorhabditis remanei genome.</title>
        <authorList>
            <person name="Teterina A.A."/>
            <person name="Willis J.H."/>
            <person name="Phillips P.C."/>
        </authorList>
    </citation>
    <scope>NUCLEOTIDE SEQUENCE [LARGE SCALE GENOMIC DNA]</scope>
    <source>
        <strain evidence="3 4">PX506</strain>
        <tissue evidence="3">Whole organism</tissue>
    </source>
</reference>
<dbReference type="EMBL" id="WUAV01000006">
    <property type="protein sequence ID" value="KAF1747048.1"/>
    <property type="molecule type" value="Genomic_DNA"/>
</dbReference>
<organism evidence="3 4">
    <name type="scientific">Caenorhabditis remanei</name>
    <name type="common">Caenorhabditis vulgaris</name>
    <dbReference type="NCBI Taxonomy" id="31234"/>
    <lineage>
        <taxon>Eukaryota</taxon>
        <taxon>Metazoa</taxon>
        <taxon>Ecdysozoa</taxon>
        <taxon>Nematoda</taxon>
        <taxon>Chromadorea</taxon>
        <taxon>Rhabditida</taxon>
        <taxon>Rhabditina</taxon>
        <taxon>Rhabditomorpha</taxon>
        <taxon>Rhabditoidea</taxon>
        <taxon>Rhabditidae</taxon>
        <taxon>Peloderinae</taxon>
        <taxon>Caenorhabditis</taxon>
    </lineage>
</organism>
<evidence type="ECO:0000313" key="3">
    <source>
        <dbReference type="EMBL" id="KAF1747048.1"/>
    </source>
</evidence>
<dbReference type="PANTHER" id="PTHR11733:SF234">
    <property type="entry name" value="PEPTIDASE_M13 DOMAIN-CONTAINING PROTEIN"/>
    <property type="match status" value="1"/>
</dbReference>
<keyword evidence="2" id="KW-0732">Signal</keyword>
<evidence type="ECO:0000313" key="4">
    <source>
        <dbReference type="Proteomes" id="UP000483820"/>
    </source>
</evidence>
<accession>A0A6A5FWM9</accession>
<feature type="compositionally biased region" description="Low complexity" evidence="1">
    <location>
        <begin position="520"/>
        <end position="534"/>
    </location>
</feature>
<protein>
    <recommendedName>
        <fullName evidence="5">Peptidase M13 C-terminal domain-containing protein</fullName>
    </recommendedName>
</protein>
<proteinExistence type="predicted"/>
<gene>
    <name evidence="3" type="ORF">GCK72_023506</name>
</gene>
<dbReference type="RefSeq" id="XP_053578986.1">
    <property type="nucleotide sequence ID" value="XM_053735420.1"/>
</dbReference>
<dbReference type="GO" id="GO:0004222">
    <property type="term" value="F:metalloendopeptidase activity"/>
    <property type="evidence" value="ECO:0007669"/>
    <property type="project" value="InterPro"/>
</dbReference>
<dbReference type="Gene3D" id="3.40.390.10">
    <property type="entry name" value="Collagenase (Catalytic Domain)"/>
    <property type="match status" value="1"/>
</dbReference>
<comment type="caution">
    <text evidence="3">The sequence shown here is derived from an EMBL/GenBank/DDBJ whole genome shotgun (WGS) entry which is preliminary data.</text>
</comment>
<name>A0A6A5FWM9_CAERE</name>